<evidence type="ECO:0008006" key="13">
    <source>
        <dbReference type="Google" id="ProtNLM"/>
    </source>
</evidence>
<evidence type="ECO:0000256" key="2">
    <source>
        <dbReference type="ARBA" id="ARBA00004922"/>
    </source>
</evidence>
<keyword evidence="12" id="KW-1185">Reference proteome</keyword>
<reference evidence="11" key="3">
    <citation type="submission" date="2023-05" db="EMBL/GenBank/DDBJ databases">
        <authorList>
            <person name="Smith C.H."/>
        </authorList>
    </citation>
    <scope>NUCLEOTIDE SEQUENCE</scope>
    <source>
        <strain evidence="11">CHS0354</strain>
        <tissue evidence="11">Mantle</tissue>
    </source>
</reference>
<dbReference type="Proteomes" id="UP001195483">
    <property type="component" value="Unassembled WGS sequence"/>
</dbReference>
<dbReference type="PANTHER" id="PTHR19297:SF181">
    <property type="entry name" value="PROTEIN XYLOSYLTRANSFERASE"/>
    <property type="match status" value="1"/>
</dbReference>
<evidence type="ECO:0000256" key="9">
    <source>
        <dbReference type="ARBA" id="ARBA00023180"/>
    </source>
</evidence>
<reference evidence="11" key="2">
    <citation type="journal article" date="2021" name="Genome Biol. Evol.">
        <title>Developing a high-quality reference genome for a parasitic bivalve with doubly uniparental inheritance (Bivalvia: Unionida).</title>
        <authorList>
            <person name="Smith C.H."/>
        </authorList>
    </citation>
    <scope>NUCLEOTIDE SEQUENCE</scope>
    <source>
        <strain evidence="11">CHS0354</strain>
        <tissue evidence="11">Mantle</tissue>
    </source>
</reference>
<comment type="subcellular location">
    <subcellularLocation>
        <location evidence="1">Membrane</location>
        <topology evidence="1">Single-pass type II membrane protein</topology>
    </subcellularLocation>
</comment>
<sequence length="314" mass="36634">MEEEKFPIAYIILMCKEVEQMEKLLMAIYRPQNIYLFHFDLSSSVEVHSAVHAITGCFDNVFVVSEKETIVYAGFKRLQADINCMADLLQKNWEWKYFINLLSQQYPIKTSLEIVKLLQISNIANDIEGITSNRMLSNRLKYINKYIPQDGGKATMYRTNVTKSNPPHNLTIVKGSAYVIFSRNFVRFIIYDEKARDFLEWCKEVCSPEEYYWAMLNHNPHLGVSGSYKEPECNGEEIRGYVIKICSSSEKTQYNRIGTNQCRKRFAALILEQHTCFLCKQSTRLVREGFAMIVPAQHWFETFIQQETLESTVE</sequence>
<keyword evidence="5" id="KW-0812">Transmembrane</keyword>
<keyword evidence="9" id="KW-0325">Glycoprotein</keyword>
<dbReference type="GO" id="GO:0016020">
    <property type="term" value="C:membrane"/>
    <property type="evidence" value="ECO:0007669"/>
    <property type="project" value="UniProtKB-SubCell"/>
</dbReference>
<dbReference type="AlphaFoldDB" id="A0AAE0WBL0"/>
<gene>
    <name evidence="11" type="ORF">CHS0354_039221</name>
</gene>
<comment type="pathway">
    <text evidence="2">Protein modification; protein glycosylation.</text>
</comment>
<evidence type="ECO:0000313" key="12">
    <source>
        <dbReference type="Proteomes" id="UP001195483"/>
    </source>
</evidence>
<organism evidence="11 12">
    <name type="scientific">Potamilus streckersoni</name>
    <dbReference type="NCBI Taxonomy" id="2493646"/>
    <lineage>
        <taxon>Eukaryota</taxon>
        <taxon>Metazoa</taxon>
        <taxon>Spiralia</taxon>
        <taxon>Lophotrochozoa</taxon>
        <taxon>Mollusca</taxon>
        <taxon>Bivalvia</taxon>
        <taxon>Autobranchia</taxon>
        <taxon>Heteroconchia</taxon>
        <taxon>Palaeoheterodonta</taxon>
        <taxon>Unionida</taxon>
        <taxon>Unionoidea</taxon>
        <taxon>Unionidae</taxon>
        <taxon>Ambleminae</taxon>
        <taxon>Lampsilini</taxon>
        <taxon>Potamilus</taxon>
    </lineage>
</organism>
<evidence type="ECO:0000256" key="6">
    <source>
        <dbReference type="ARBA" id="ARBA00022968"/>
    </source>
</evidence>
<evidence type="ECO:0000256" key="5">
    <source>
        <dbReference type="ARBA" id="ARBA00022692"/>
    </source>
</evidence>
<dbReference type="GO" id="GO:0008375">
    <property type="term" value="F:acetylglucosaminyltransferase activity"/>
    <property type="evidence" value="ECO:0007669"/>
    <property type="project" value="TreeGrafter"/>
</dbReference>
<evidence type="ECO:0000256" key="10">
    <source>
        <dbReference type="ARBA" id="ARBA00038150"/>
    </source>
</evidence>
<evidence type="ECO:0000256" key="7">
    <source>
        <dbReference type="ARBA" id="ARBA00022989"/>
    </source>
</evidence>
<comment type="caution">
    <text evidence="11">The sequence shown here is derived from an EMBL/GenBank/DDBJ whole genome shotgun (WGS) entry which is preliminary data.</text>
</comment>
<dbReference type="Pfam" id="PF02485">
    <property type="entry name" value="Branch"/>
    <property type="match status" value="1"/>
</dbReference>
<keyword evidence="6" id="KW-0735">Signal-anchor</keyword>
<evidence type="ECO:0000256" key="3">
    <source>
        <dbReference type="ARBA" id="ARBA00022676"/>
    </source>
</evidence>
<evidence type="ECO:0000256" key="4">
    <source>
        <dbReference type="ARBA" id="ARBA00022679"/>
    </source>
</evidence>
<name>A0AAE0WBL0_9BIVA</name>
<keyword evidence="3" id="KW-0328">Glycosyltransferase</keyword>
<dbReference type="PANTHER" id="PTHR19297">
    <property type="entry name" value="GLYCOSYLTRANSFERASE 14 FAMILY MEMBER"/>
    <property type="match status" value="1"/>
</dbReference>
<evidence type="ECO:0000256" key="1">
    <source>
        <dbReference type="ARBA" id="ARBA00004606"/>
    </source>
</evidence>
<protein>
    <recommendedName>
        <fullName evidence="13">Beta-1,6-N-acetylglucosaminyltransferase</fullName>
    </recommendedName>
</protein>
<evidence type="ECO:0000313" key="11">
    <source>
        <dbReference type="EMBL" id="KAK3608204.1"/>
    </source>
</evidence>
<dbReference type="EMBL" id="JAEAOA010002295">
    <property type="protein sequence ID" value="KAK3608204.1"/>
    <property type="molecule type" value="Genomic_DNA"/>
</dbReference>
<proteinExistence type="inferred from homology"/>
<keyword evidence="8" id="KW-0472">Membrane</keyword>
<reference evidence="11" key="1">
    <citation type="journal article" date="2021" name="Genome Biol. Evol.">
        <title>A High-Quality Reference Genome for a Parasitic Bivalve with Doubly Uniparental Inheritance (Bivalvia: Unionida).</title>
        <authorList>
            <person name="Smith C.H."/>
        </authorList>
    </citation>
    <scope>NUCLEOTIDE SEQUENCE</scope>
    <source>
        <strain evidence="11">CHS0354</strain>
    </source>
</reference>
<keyword evidence="4" id="KW-0808">Transferase</keyword>
<comment type="similarity">
    <text evidence="10">Belongs to the glycosyltransferase 14 family.</text>
</comment>
<dbReference type="InterPro" id="IPR003406">
    <property type="entry name" value="Glyco_trans_14"/>
</dbReference>
<keyword evidence="7" id="KW-1133">Transmembrane helix</keyword>
<accession>A0AAE0WBL0</accession>
<evidence type="ECO:0000256" key="8">
    <source>
        <dbReference type="ARBA" id="ARBA00023136"/>
    </source>
</evidence>